<dbReference type="EMBL" id="MPDK01000009">
    <property type="protein sequence ID" value="PWI57740.1"/>
    <property type="molecule type" value="Genomic_DNA"/>
</dbReference>
<dbReference type="Gene3D" id="1.20.1260.10">
    <property type="match status" value="1"/>
</dbReference>
<dbReference type="PANTHER" id="PTHR33746:SF4">
    <property type="entry name" value="RUBRERYTHRIN"/>
    <property type="match status" value="1"/>
</dbReference>
<dbReference type="CDD" id="cd01041">
    <property type="entry name" value="Rubrerythrin"/>
    <property type="match status" value="1"/>
</dbReference>
<gene>
    <name evidence="2" type="ORF">BM613_07070</name>
</gene>
<dbReference type="GO" id="GO:0016491">
    <property type="term" value="F:oxidoreductase activity"/>
    <property type="evidence" value="ECO:0007669"/>
    <property type="project" value="InterPro"/>
</dbReference>
<dbReference type="Proteomes" id="UP000245380">
    <property type="component" value="Unassembled WGS sequence"/>
</dbReference>
<dbReference type="InterPro" id="IPR052753">
    <property type="entry name" value="Rbr2/Nigerythrin"/>
</dbReference>
<accession>A0A2U3D8Y2</accession>
<dbReference type="AlphaFoldDB" id="A0A2U3D8Y2"/>
<dbReference type="InterPro" id="IPR012347">
    <property type="entry name" value="Ferritin-like"/>
</dbReference>
<dbReference type="PANTHER" id="PTHR33746">
    <property type="entry name" value="RUBRERYTHRIN"/>
    <property type="match status" value="1"/>
</dbReference>
<dbReference type="SUPFAM" id="SSF47240">
    <property type="entry name" value="Ferritin-like"/>
    <property type="match status" value="1"/>
</dbReference>
<reference evidence="2 3" key="1">
    <citation type="submission" date="2016-11" db="EMBL/GenBank/DDBJ databases">
        <title>Comparative genomics of Acidibacillus ferroxidans species.</title>
        <authorList>
            <person name="Oliveira G."/>
            <person name="Nunes G."/>
            <person name="Oliveira R."/>
            <person name="Araujo F."/>
            <person name="Salim A."/>
            <person name="Scholte L."/>
            <person name="Morais D."/>
            <person name="Nancucheo I."/>
            <person name="Johnson D.B."/>
            <person name="Grail B."/>
            <person name="Bittencourt J."/>
            <person name="Valadares R."/>
        </authorList>
    </citation>
    <scope>NUCLEOTIDE SEQUENCE [LARGE SCALE GENOMIC DNA]</scope>
    <source>
        <strain evidence="2 3">Y002</strain>
    </source>
</reference>
<dbReference type="OrthoDB" id="9799749at2"/>
<proteinExistence type="predicted"/>
<protein>
    <submittedName>
        <fullName evidence="2">Rubrerythrin</fullName>
    </submittedName>
</protein>
<evidence type="ECO:0000313" key="2">
    <source>
        <dbReference type="EMBL" id="PWI57740.1"/>
    </source>
</evidence>
<keyword evidence="3" id="KW-1185">Reference proteome</keyword>
<name>A0A2U3D8Y2_SULT2</name>
<dbReference type="InterPro" id="IPR009040">
    <property type="entry name" value="Ferritin-like_diiron"/>
</dbReference>
<dbReference type="PROSITE" id="PS50905">
    <property type="entry name" value="FERRITIN_LIKE"/>
    <property type="match status" value="1"/>
</dbReference>
<evidence type="ECO:0000313" key="3">
    <source>
        <dbReference type="Proteomes" id="UP000245380"/>
    </source>
</evidence>
<organism evidence="2 3">
    <name type="scientific">Sulfoacidibacillus thermotolerans</name>
    <name type="common">Acidibacillus sulfuroxidans</name>
    <dbReference type="NCBI Taxonomy" id="1765684"/>
    <lineage>
        <taxon>Bacteria</taxon>
        <taxon>Bacillati</taxon>
        <taxon>Bacillota</taxon>
        <taxon>Bacilli</taxon>
        <taxon>Bacillales</taxon>
        <taxon>Alicyclobacillaceae</taxon>
        <taxon>Sulfoacidibacillus</taxon>
    </lineage>
</organism>
<sequence length="142" mass="15786">MANLKGSKTAENLKIGFAGESQANRRYLYFADKADLEGAVEVANLFRSISNGETKHAFGHFDRLREHGEGDPVTGYPVGDAKEMLKSAIAGETYEYTEMYPGFAATAREEGFAEIGEWMEVMAKAERVHAQRFQKLLDSLEV</sequence>
<dbReference type="InterPro" id="IPR009078">
    <property type="entry name" value="Ferritin-like_SF"/>
</dbReference>
<evidence type="ECO:0000259" key="1">
    <source>
        <dbReference type="PROSITE" id="PS50905"/>
    </source>
</evidence>
<dbReference type="InterPro" id="IPR003251">
    <property type="entry name" value="Rr_diiron-bd_dom"/>
</dbReference>
<comment type="caution">
    <text evidence="2">The sequence shown here is derived from an EMBL/GenBank/DDBJ whole genome shotgun (WGS) entry which is preliminary data.</text>
</comment>
<dbReference type="RefSeq" id="WP_109430486.1">
    <property type="nucleotide sequence ID" value="NZ_MPDK01000009.1"/>
</dbReference>
<dbReference type="GO" id="GO:0046872">
    <property type="term" value="F:metal ion binding"/>
    <property type="evidence" value="ECO:0007669"/>
    <property type="project" value="InterPro"/>
</dbReference>
<feature type="domain" description="Ferritin-like diiron" evidence="1">
    <location>
        <begin position="3"/>
        <end position="142"/>
    </location>
</feature>
<dbReference type="Pfam" id="PF02915">
    <property type="entry name" value="Rubrerythrin"/>
    <property type="match status" value="1"/>
</dbReference>